<feature type="transmembrane region" description="Helical" evidence="7">
    <location>
        <begin position="284"/>
        <end position="308"/>
    </location>
</feature>
<keyword evidence="3" id="KW-0201">Cytochrome c-type biogenesis</keyword>
<feature type="domain" description="Thiol:disulfide interchange protein DsbD N-terminal" evidence="10">
    <location>
        <begin position="39"/>
        <end position="142"/>
    </location>
</feature>
<evidence type="ECO:0000256" key="5">
    <source>
        <dbReference type="ARBA" id="ARBA00023136"/>
    </source>
</evidence>
<dbReference type="GO" id="GO:0015035">
    <property type="term" value="F:protein-disulfide reductase activity"/>
    <property type="evidence" value="ECO:0007669"/>
    <property type="project" value="TreeGrafter"/>
</dbReference>
<evidence type="ECO:0000256" key="7">
    <source>
        <dbReference type="SAM" id="Phobius"/>
    </source>
</evidence>
<evidence type="ECO:0000259" key="9">
    <source>
        <dbReference type="Pfam" id="PF02683"/>
    </source>
</evidence>
<evidence type="ECO:0000259" key="10">
    <source>
        <dbReference type="Pfam" id="PF11412"/>
    </source>
</evidence>
<keyword evidence="12" id="KW-1185">Reference proteome</keyword>
<dbReference type="STRING" id="1317117.ATO7_15872"/>
<feature type="transmembrane region" description="Helical" evidence="7">
    <location>
        <begin position="483"/>
        <end position="500"/>
    </location>
</feature>
<evidence type="ECO:0000256" key="2">
    <source>
        <dbReference type="ARBA" id="ARBA00022692"/>
    </source>
</evidence>
<dbReference type="PANTHER" id="PTHR32234:SF3">
    <property type="entry name" value="SUPPRESSION OF COPPER SENSITIVITY PROTEIN"/>
    <property type="match status" value="1"/>
</dbReference>
<evidence type="ECO:0000256" key="8">
    <source>
        <dbReference type="SAM" id="SignalP"/>
    </source>
</evidence>
<evidence type="ECO:0000313" key="12">
    <source>
        <dbReference type="Proteomes" id="UP000192342"/>
    </source>
</evidence>
<comment type="subcellular location">
    <subcellularLocation>
        <location evidence="1">Membrane</location>
        <topology evidence="1">Multi-pass membrane protein</topology>
    </subcellularLocation>
</comment>
<feature type="transmembrane region" description="Helical" evidence="7">
    <location>
        <begin position="329"/>
        <end position="360"/>
    </location>
</feature>
<dbReference type="InterPro" id="IPR028250">
    <property type="entry name" value="DsbDN"/>
</dbReference>
<dbReference type="SUPFAM" id="SSF52833">
    <property type="entry name" value="Thioredoxin-like"/>
    <property type="match status" value="1"/>
</dbReference>
<evidence type="ECO:0000256" key="3">
    <source>
        <dbReference type="ARBA" id="ARBA00022748"/>
    </source>
</evidence>
<dbReference type="Pfam" id="PF02683">
    <property type="entry name" value="DsbD_TM"/>
    <property type="match status" value="1"/>
</dbReference>
<feature type="transmembrane region" description="Helical" evidence="7">
    <location>
        <begin position="366"/>
        <end position="386"/>
    </location>
</feature>
<dbReference type="Pfam" id="PF11412">
    <property type="entry name" value="DsbD_N"/>
    <property type="match status" value="1"/>
</dbReference>
<dbReference type="Proteomes" id="UP000192342">
    <property type="component" value="Unassembled WGS sequence"/>
</dbReference>
<keyword evidence="4 7" id="KW-1133">Transmembrane helix</keyword>
<dbReference type="RefSeq" id="WP_158523244.1">
    <property type="nucleotide sequence ID" value="NZ_AQQV01000005.1"/>
</dbReference>
<reference evidence="11 12" key="1">
    <citation type="submission" date="2013-04" db="EMBL/GenBank/DDBJ databases">
        <title>Oceanococcus atlanticus 22II-S10r2 Genome Sequencing.</title>
        <authorList>
            <person name="Lai Q."/>
            <person name="Li G."/>
            <person name="Shao Z."/>
        </authorList>
    </citation>
    <scope>NUCLEOTIDE SEQUENCE [LARGE SCALE GENOMIC DNA]</scope>
    <source>
        <strain evidence="11 12">22II-S10r2</strain>
    </source>
</reference>
<dbReference type="InterPro" id="IPR035671">
    <property type="entry name" value="DsbD_gamma"/>
</dbReference>
<feature type="transmembrane region" description="Helical" evidence="7">
    <location>
        <begin position="441"/>
        <end position="463"/>
    </location>
</feature>
<dbReference type="CDD" id="cd02953">
    <property type="entry name" value="DsbDgamma"/>
    <property type="match status" value="1"/>
</dbReference>
<dbReference type="GO" id="GO:0017004">
    <property type="term" value="P:cytochrome complex assembly"/>
    <property type="evidence" value="ECO:0007669"/>
    <property type="project" value="UniProtKB-KW"/>
</dbReference>
<keyword evidence="2 7" id="KW-0812">Transmembrane</keyword>
<dbReference type="GO" id="GO:0045454">
    <property type="term" value="P:cell redox homeostasis"/>
    <property type="evidence" value="ECO:0007669"/>
    <property type="project" value="TreeGrafter"/>
</dbReference>
<dbReference type="EMBL" id="AQQV01000005">
    <property type="protein sequence ID" value="ORE85276.1"/>
    <property type="molecule type" value="Genomic_DNA"/>
</dbReference>
<dbReference type="InterPro" id="IPR036249">
    <property type="entry name" value="Thioredoxin-like_sf"/>
</dbReference>
<dbReference type="AlphaFoldDB" id="A0A1Y1SAC1"/>
<keyword evidence="8" id="KW-0732">Signal</keyword>
<feature type="domain" description="Cytochrome C biogenesis protein transmembrane" evidence="9">
    <location>
        <begin position="285"/>
        <end position="496"/>
    </location>
</feature>
<evidence type="ECO:0000256" key="4">
    <source>
        <dbReference type="ARBA" id="ARBA00022989"/>
    </source>
</evidence>
<feature type="transmembrane region" description="Helical" evidence="7">
    <location>
        <begin position="407"/>
        <end position="435"/>
    </location>
</feature>
<feature type="transmembrane region" description="Helical" evidence="7">
    <location>
        <begin position="506"/>
        <end position="523"/>
    </location>
</feature>
<accession>A0A1Y1SAC1</accession>
<evidence type="ECO:0000256" key="1">
    <source>
        <dbReference type="ARBA" id="ARBA00004141"/>
    </source>
</evidence>
<evidence type="ECO:0000256" key="6">
    <source>
        <dbReference type="ARBA" id="ARBA00023284"/>
    </source>
</evidence>
<dbReference type="PANTHER" id="PTHR32234">
    <property type="entry name" value="THIOL:DISULFIDE INTERCHANGE PROTEIN DSBD"/>
    <property type="match status" value="1"/>
</dbReference>
<dbReference type="GO" id="GO:0016020">
    <property type="term" value="C:membrane"/>
    <property type="evidence" value="ECO:0007669"/>
    <property type="project" value="UniProtKB-SubCell"/>
</dbReference>
<evidence type="ECO:0000313" key="11">
    <source>
        <dbReference type="EMBL" id="ORE85276.1"/>
    </source>
</evidence>
<dbReference type="OrthoDB" id="9811036at2"/>
<dbReference type="Gene3D" id="3.40.30.10">
    <property type="entry name" value="Glutaredoxin"/>
    <property type="match status" value="1"/>
</dbReference>
<keyword evidence="5 7" id="KW-0472">Membrane</keyword>
<dbReference type="InterPro" id="IPR003834">
    <property type="entry name" value="Cyt_c_assmbl_TM_dom"/>
</dbReference>
<dbReference type="Pfam" id="PF13899">
    <property type="entry name" value="Thioredoxin_7"/>
    <property type="match status" value="1"/>
</dbReference>
<gene>
    <name evidence="11" type="ORF">ATO7_15872</name>
</gene>
<dbReference type="PROSITE" id="PS00194">
    <property type="entry name" value="THIOREDOXIN_1"/>
    <property type="match status" value="1"/>
</dbReference>
<proteinExistence type="predicted"/>
<sequence>MKNILFLISLALSMLSGAAFGAGNAQVSTQFYGGPAPDGRDFLLALELAPNVGWHTYWDNPGDAGLGTRLRWTLPDGVSAGPVLWPAPKAYLEGDLQTYGYGEAHTLLTRVSIAPETPDSALISLKARWLVCKDICIPESADHQISVAEIRAGGMQDLLAEALQALPETLQSRGHFDLRDGRVYTLIPLPADALAGASNPQWFPAQAKFIAHAGDVQWQRGNAGIVVSNPQHSDFRQPEQAVRGVLTVDLQGQRHAIELTLTPGDVPTDLADWSAAPQSPSTPLWTILLMAFAGGLILNLMPCVFPVLTLKAMNLARAESLADKRMESIAYTVGVVLSFLVIAAALLALRAGGAALGWGFQLQNPVVVSLLAALMVILGLALLGWSQLGMSWMGAGQSLTQQSGLRGAFFTGVLAVVVASPCTAPFMGGALGYAVLQPAPVALGIFAALGLGLAAPFALLPWVPALAHRLPKPGPWMETLKHWMAIPLLLTAAWLYWVLWRQAGSPGLALGLLGAITLAYGLRQKPGESRTAGKRIAIIGGLMLAAAPLWTPPPEAREISGNWQSWSAQRVLEAQSQGRMVFVDFTADWCLSCLANERTVLASNEVQTLFKQHDTLLLKADWTQYDPAITAALAEFGRNGVPLYLVYPPSGGAAEVLPQLLTRGVVRSALQRAADADAPAS</sequence>
<comment type="caution">
    <text evidence="11">The sequence shown here is derived from an EMBL/GenBank/DDBJ whole genome shotgun (WGS) entry which is preliminary data.</text>
</comment>
<keyword evidence="6" id="KW-0676">Redox-active center</keyword>
<dbReference type="InterPro" id="IPR017937">
    <property type="entry name" value="Thioredoxin_CS"/>
</dbReference>
<organism evidence="11 12">
    <name type="scientific">Oceanococcus atlanticus</name>
    <dbReference type="NCBI Taxonomy" id="1317117"/>
    <lineage>
        <taxon>Bacteria</taxon>
        <taxon>Pseudomonadati</taxon>
        <taxon>Pseudomonadota</taxon>
        <taxon>Gammaproteobacteria</taxon>
        <taxon>Chromatiales</taxon>
        <taxon>Oceanococcaceae</taxon>
        <taxon>Oceanococcus</taxon>
    </lineage>
</organism>
<feature type="signal peptide" evidence="8">
    <location>
        <begin position="1"/>
        <end position="21"/>
    </location>
</feature>
<name>A0A1Y1SAC1_9GAMM</name>
<feature type="chain" id="PRO_5012169096" evidence="8">
    <location>
        <begin position="22"/>
        <end position="681"/>
    </location>
</feature>
<protein>
    <submittedName>
        <fullName evidence="11">Cytochrome c-type biogenesis protein DsbD, protein-disulfide reductase</fullName>
    </submittedName>
</protein>